<keyword evidence="1" id="KW-0472">Membrane</keyword>
<keyword evidence="1" id="KW-0812">Transmembrane</keyword>
<dbReference type="AlphaFoldDB" id="A0A2M7Z6Y6"/>
<evidence type="ECO:0000313" key="2">
    <source>
        <dbReference type="EMBL" id="PJA89913.1"/>
    </source>
</evidence>
<feature type="transmembrane region" description="Helical" evidence="1">
    <location>
        <begin position="50"/>
        <end position="68"/>
    </location>
</feature>
<keyword evidence="1" id="KW-1133">Transmembrane helix</keyword>
<evidence type="ECO:0000256" key="1">
    <source>
        <dbReference type="SAM" id="Phobius"/>
    </source>
</evidence>
<protein>
    <submittedName>
        <fullName evidence="2">Uncharacterized protein</fullName>
    </submittedName>
</protein>
<name>A0A2M7Z6Y6_9BACT</name>
<reference evidence="3" key="1">
    <citation type="submission" date="2017-09" db="EMBL/GenBank/DDBJ databases">
        <title>Depth-based differentiation of microbial function through sediment-hosted aquifers and enrichment of novel symbionts in the deep terrestrial subsurface.</title>
        <authorList>
            <person name="Probst A.J."/>
            <person name="Ladd B."/>
            <person name="Jarett J.K."/>
            <person name="Geller-Mcgrath D.E."/>
            <person name="Sieber C.M.K."/>
            <person name="Emerson J.B."/>
            <person name="Anantharaman K."/>
            <person name="Thomas B.C."/>
            <person name="Malmstrom R."/>
            <person name="Stieglmeier M."/>
            <person name="Klingl A."/>
            <person name="Woyke T."/>
            <person name="Ryan C.M."/>
            <person name="Banfield J.F."/>
        </authorList>
    </citation>
    <scope>NUCLEOTIDE SEQUENCE [LARGE SCALE GENOMIC DNA]</scope>
</reference>
<accession>A0A2M7Z6Y6</accession>
<dbReference type="Proteomes" id="UP000230843">
    <property type="component" value="Unassembled WGS sequence"/>
</dbReference>
<feature type="transmembrane region" description="Helical" evidence="1">
    <location>
        <begin position="23"/>
        <end position="44"/>
    </location>
</feature>
<sequence>MMENEVVQEEIEEVKKSIKNSQFLYFITFLLFAAGNALFLLLYFLKIFSFEEATVFLLFNIAGILNMTNGKKYFFS</sequence>
<organism evidence="2 3">
    <name type="scientific">Candidatus Magasanikbacteria bacterium CG_4_9_14_3_um_filter_32_9</name>
    <dbReference type="NCBI Taxonomy" id="1974644"/>
    <lineage>
        <taxon>Bacteria</taxon>
        <taxon>Candidatus Magasanikiibacteriota</taxon>
    </lineage>
</organism>
<evidence type="ECO:0000313" key="3">
    <source>
        <dbReference type="Proteomes" id="UP000230843"/>
    </source>
</evidence>
<gene>
    <name evidence="2" type="ORF">CO137_01660</name>
</gene>
<proteinExistence type="predicted"/>
<dbReference type="EMBL" id="PFVJ01000037">
    <property type="protein sequence ID" value="PJA89913.1"/>
    <property type="molecule type" value="Genomic_DNA"/>
</dbReference>
<comment type="caution">
    <text evidence="2">The sequence shown here is derived from an EMBL/GenBank/DDBJ whole genome shotgun (WGS) entry which is preliminary data.</text>
</comment>